<keyword evidence="3 5" id="KW-0238">DNA-binding</keyword>
<sequence length="398" mass="44953">MPWTEPAGDDTWRVRYRRTDGTKGAISGFPNATAAEDHITTMLHEQRTGTWIDPEDSRTTIAEFAPAWLDSLDIDQRTEENYRSFLKVHILPRWGTTAFAELTNLSIRTWEKKLRASGLAKTTVDSIIKCFSLLLSDAVPEKLIAANPLVARRRGRRRRAQRTPRKIWGEPAEVLHVADQAALKYGPCGAVLIVTGGWTGARWGELTGLDRDNVHLYDDHTGSIYLDPDVGALHEPCSGPLYLGHLKTDESERTISLPPFLVRLLRWHLTTHNHRQVFVTPNLEWHRRSNFSRRAFRPAADGNLHIPNPAIRLQPAKPGLTFHGLRHSHKTWMIDDGIPEIAQALRLGHVLQDKVQETYSHVAAAVEQRLLDSLQARWDKAVADSETTAVDAMWRVCA</sequence>
<accession>A0A1K1T670</accession>
<dbReference type="InterPro" id="IPR002104">
    <property type="entry name" value="Integrase_catalytic"/>
</dbReference>
<dbReference type="EMBL" id="FPJG01000006">
    <property type="protein sequence ID" value="SFW92036.1"/>
    <property type="molecule type" value="Genomic_DNA"/>
</dbReference>
<dbReference type="PROSITE" id="PS51898">
    <property type="entry name" value="TYR_RECOMBINASE"/>
    <property type="match status" value="1"/>
</dbReference>
<dbReference type="Gene3D" id="1.10.150.130">
    <property type="match status" value="1"/>
</dbReference>
<dbReference type="GO" id="GO:0003677">
    <property type="term" value="F:DNA binding"/>
    <property type="evidence" value="ECO:0007669"/>
    <property type="project" value="UniProtKB-UniRule"/>
</dbReference>
<comment type="similarity">
    <text evidence="1">Belongs to the 'phage' integrase family.</text>
</comment>
<proteinExistence type="inferred from homology"/>
<feature type="domain" description="Tyr recombinase" evidence="6">
    <location>
        <begin position="162"/>
        <end position="372"/>
    </location>
</feature>
<dbReference type="RefSeq" id="WP_072481380.1">
    <property type="nucleotide sequence ID" value="NZ_FPJG01000006.1"/>
</dbReference>
<reference evidence="9" key="1">
    <citation type="submission" date="2016-11" db="EMBL/GenBank/DDBJ databases">
        <authorList>
            <person name="Varghese N."/>
            <person name="Submissions S."/>
        </authorList>
    </citation>
    <scope>NUCLEOTIDE SEQUENCE [LARGE SCALE GENOMIC DNA]</scope>
    <source>
        <strain evidence="9">DSM 44671</strain>
    </source>
</reference>
<evidence type="ECO:0000259" key="6">
    <source>
        <dbReference type="PROSITE" id="PS51898"/>
    </source>
</evidence>
<evidence type="ECO:0000313" key="8">
    <source>
        <dbReference type="EMBL" id="SFW92036.1"/>
    </source>
</evidence>
<dbReference type="OrthoDB" id="4529782at2"/>
<evidence type="ECO:0000259" key="7">
    <source>
        <dbReference type="PROSITE" id="PS51900"/>
    </source>
</evidence>
<evidence type="ECO:0000256" key="4">
    <source>
        <dbReference type="ARBA" id="ARBA00023172"/>
    </source>
</evidence>
<evidence type="ECO:0000256" key="1">
    <source>
        <dbReference type="ARBA" id="ARBA00008857"/>
    </source>
</evidence>
<dbReference type="InterPro" id="IPR010998">
    <property type="entry name" value="Integrase_recombinase_N"/>
</dbReference>
<protein>
    <submittedName>
        <fullName evidence="8">Integrase</fullName>
    </submittedName>
</protein>
<dbReference type="GO" id="GO:0006310">
    <property type="term" value="P:DNA recombination"/>
    <property type="evidence" value="ECO:0007669"/>
    <property type="project" value="UniProtKB-KW"/>
</dbReference>
<keyword evidence="2" id="KW-0229">DNA integration</keyword>
<evidence type="ECO:0000256" key="3">
    <source>
        <dbReference type="ARBA" id="ARBA00023125"/>
    </source>
</evidence>
<keyword evidence="9" id="KW-1185">Reference proteome</keyword>
<dbReference type="InterPro" id="IPR011010">
    <property type="entry name" value="DNA_brk_join_enz"/>
</dbReference>
<dbReference type="PANTHER" id="PTHR30629">
    <property type="entry name" value="PROPHAGE INTEGRASE"/>
    <property type="match status" value="1"/>
</dbReference>
<name>A0A1K1T670_9PSEU</name>
<dbReference type="GO" id="GO:0015074">
    <property type="term" value="P:DNA integration"/>
    <property type="evidence" value="ECO:0007669"/>
    <property type="project" value="UniProtKB-KW"/>
</dbReference>
<dbReference type="PANTHER" id="PTHR30629:SF2">
    <property type="entry name" value="PROPHAGE INTEGRASE INTS-RELATED"/>
    <property type="match status" value="1"/>
</dbReference>
<dbReference type="PROSITE" id="PS51900">
    <property type="entry name" value="CB"/>
    <property type="match status" value="1"/>
</dbReference>
<evidence type="ECO:0000256" key="2">
    <source>
        <dbReference type="ARBA" id="ARBA00022908"/>
    </source>
</evidence>
<evidence type="ECO:0000256" key="5">
    <source>
        <dbReference type="PROSITE-ProRule" id="PRU01248"/>
    </source>
</evidence>
<dbReference type="AlphaFoldDB" id="A0A1K1T670"/>
<dbReference type="STRING" id="546364.SAMN04489730_8342"/>
<dbReference type="InterPro" id="IPR044068">
    <property type="entry name" value="CB"/>
</dbReference>
<dbReference type="Gene3D" id="1.10.443.10">
    <property type="entry name" value="Intergrase catalytic core"/>
    <property type="match status" value="1"/>
</dbReference>
<organism evidence="8 9">
    <name type="scientific">Amycolatopsis australiensis</name>
    <dbReference type="NCBI Taxonomy" id="546364"/>
    <lineage>
        <taxon>Bacteria</taxon>
        <taxon>Bacillati</taxon>
        <taxon>Actinomycetota</taxon>
        <taxon>Actinomycetes</taxon>
        <taxon>Pseudonocardiales</taxon>
        <taxon>Pseudonocardiaceae</taxon>
        <taxon>Amycolatopsis</taxon>
    </lineage>
</organism>
<feature type="domain" description="Core-binding (CB)" evidence="7">
    <location>
        <begin position="59"/>
        <end position="139"/>
    </location>
</feature>
<dbReference type="Proteomes" id="UP000182740">
    <property type="component" value="Unassembled WGS sequence"/>
</dbReference>
<dbReference type="InterPro" id="IPR050808">
    <property type="entry name" value="Phage_Integrase"/>
</dbReference>
<dbReference type="SUPFAM" id="SSF56349">
    <property type="entry name" value="DNA breaking-rejoining enzymes"/>
    <property type="match status" value="1"/>
</dbReference>
<keyword evidence="4" id="KW-0233">DNA recombination</keyword>
<evidence type="ECO:0000313" key="9">
    <source>
        <dbReference type="Proteomes" id="UP000182740"/>
    </source>
</evidence>
<gene>
    <name evidence="8" type="ORF">SAMN04489730_8342</name>
</gene>
<dbReference type="InterPro" id="IPR013762">
    <property type="entry name" value="Integrase-like_cat_sf"/>
</dbReference>